<dbReference type="PANTHER" id="PTHR37938">
    <property type="entry name" value="BLL0215 PROTEIN"/>
    <property type="match status" value="1"/>
</dbReference>
<accession>A0A4U1B7X7</accession>
<proteinExistence type="predicted"/>
<dbReference type="OrthoDB" id="155986at2"/>
<protein>
    <submittedName>
        <fullName evidence="3">PH domain-containing protein</fullName>
    </submittedName>
</protein>
<dbReference type="RefSeq" id="WP_136734928.1">
    <property type="nucleotide sequence ID" value="NZ_SWDB01000009.1"/>
</dbReference>
<keyword evidence="4" id="KW-1185">Reference proteome</keyword>
<dbReference type="Proteomes" id="UP000307999">
    <property type="component" value="Unassembled WGS sequence"/>
</dbReference>
<feature type="transmembrane region" description="Helical" evidence="1">
    <location>
        <begin position="20"/>
        <end position="39"/>
    </location>
</feature>
<reference evidence="3 4" key="1">
    <citation type="submission" date="2019-04" db="EMBL/GenBank/DDBJ databases">
        <title>Thalassotalea guangxiensis sp. nov., isolated from sediment of the coastal wetland.</title>
        <authorList>
            <person name="Zheng S."/>
            <person name="Zhang D."/>
        </authorList>
    </citation>
    <scope>NUCLEOTIDE SEQUENCE [LARGE SCALE GENOMIC DNA]</scope>
    <source>
        <strain evidence="3 4">ZS-4</strain>
    </source>
</reference>
<keyword evidence="1" id="KW-1133">Transmembrane helix</keyword>
<keyword evidence="1" id="KW-0472">Membrane</keyword>
<gene>
    <name evidence="3" type="ORF">E8M12_04680</name>
</gene>
<comment type="caution">
    <text evidence="3">The sequence shown here is derived from an EMBL/GenBank/DDBJ whole genome shotgun (WGS) entry which is preliminary data.</text>
</comment>
<name>A0A4U1B7X7_9GAMM</name>
<dbReference type="EMBL" id="SWDB01000009">
    <property type="protein sequence ID" value="TKB46352.1"/>
    <property type="molecule type" value="Genomic_DNA"/>
</dbReference>
<dbReference type="Pfam" id="PF03703">
    <property type="entry name" value="bPH_2"/>
    <property type="match status" value="1"/>
</dbReference>
<sequence length="140" mass="16999">MAEEKEVWRGTPSQVINLGSYILLGLFFWLVIPLFIMLWKWLQVKSMKYELTTQRLRIHHGVFNKEIDELELYRIRDYRLDQPFFLRMFSKSNIEMATSDRTHPQVTIRAVENAEEIRELLRKYVEECRTRKGVREFDVE</sequence>
<organism evidence="3 4">
    <name type="scientific">Thalassotalea mangrovi</name>
    <dbReference type="NCBI Taxonomy" id="2572245"/>
    <lineage>
        <taxon>Bacteria</taxon>
        <taxon>Pseudomonadati</taxon>
        <taxon>Pseudomonadota</taxon>
        <taxon>Gammaproteobacteria</taxon>
        <taxon>Alteromonadales</taxon>
        <taxon>Colwelliaceae</taxon>
        <taxon>Thalassotalea</taxon>
    </lineage>
</organism>
<dbReference type="AlphaFoldDB" id="A0A4U1B7X7"/>
<evidence type="ECO:0000256" key="1">
    <source>
        <dbReference type="SAM" id="Phobius"/>
    </source>
</evidence>
<feature type="domain" description="YdbS-like PH" evidence="2">
    <location>
        <begin position="45"/>
        <end position="121"/>
    </location>
</feature>
<evidence type="ECO:0000313" key="4">
    <source>
        <dbReference type="Proteomes" id="UP000307999"/>
    </source>
</evidence>
<evidence type="ECO:0000313" key="3">
    <source>
        <dbReference type="EMBL" id="TKB46352.1"/>
    </source>
</evidence>
<evidence type="ECO:0000259" key="2">
    <source>
        <dbReference type="Pfam" id="PF03703"/>
    </source>
</evidence>
<dbReference type="InterPro" id="IPR005182">
    <property type="entry name" value="YdbS-like_PH"/>
</dbReference>
<dbReference type="PANTHER" id="PTHR37938:SF1">
    <property type="entry name" value="BLL0215 PROTEIN"/>
    <property type="match status" value="1"/>
</dbReference>
<keyword evidence="1" id="KW-0812">Transmembrane</keyword>